<evidence type="ECO:0000256" key="2">
    <source>
        <dbReference type="ARBA" id="ARBA00022741"/>
    </source>
</evidence>
<comment type="caution">
    <text evidence="15">The sequence shown here is derived from an EMBL/GenBank/DDBJ whole genome shotgun (WGS) entry which is preliminary data.</text>
</comment>
<comment type="subcellular location">
    <subcellularLocation>
        <location evidence="10">Cytoplasm</location>
    </subcellularLocation>
</comment>
<dbReference type="InterPro" id="IPR008269">
    <property type="entry name" value="Lon_proteolytic"/>
</dbReference>
<dbReference type="AlphaFoldDB" id="U2QAD0"/>
<evidence type="ECO:0000313" key="16">
    <source>
        <dbReference type="Proteomes" id="UP000016637"/>
    </source>
</evidence>
<keyword evidence="5 10" id="KW-0067">ATP-binding</keyword>
<dbReference type="Gene3D" id="1.10.8.60">
    <property type="match status" value="1"/>
</dbReference>
<evidence type="ECO:0000256" key="6">
    <source>
        <dbReference type="ARBA" id="ARBA00050665"/>
    </source>
</evidence>
<gene>
    <name evidence="15" type="ORF">HMPREF1983_00396</name>
</gene>
<dbReference type="InterPro" id="IPR014721">
    <property type="entry name" value="Ribsml_uS5_D2-typ_fold_subgr"/>
</dbReference>
<sequence length="771" mass="87501">MREELVLGKYYLLEHKDLFFPSNTYTIDIEDKRFLKTIKRLKKDKFSVFIANNRKFIDTYDEEFSEEDMYDAQGFNIFFGTYGQLTVDKKNKIYQYSCYGVAEVKSGVYKDNMVEYLDITTKETEHGDINENVALIKLKTELSTYLANENFEIDLYETDDLEKFINKNIKYFPIDRFFKKRVLYSLSLDKKVAAILKGFDMLDSGVDLKRKIDKKVRENIDNQQKEYFLREQMKVVQDELKQIVPEDDDLEKLKKQILDIKLAKEDEDVLMKELDRLEKTPVMSPEHSIIRTYLETVVALPWNNVTKDEIDIKNAEKILNEDHYGLEKIKERILEFLAVKKLREDMKSPILCLAGPPGVGKSSLAKSIATSMNRSFIRISLGGIRDEAEIRGHRRTYLGALPGKLIQSLKKVKTKNPVILLDEIDKMASDIKGDPAAAMLEVIDPEQNNEFVDHYLDIPFDLSQVLFIATANNLGMIPAPLRDRMEIIELESYTVKEKENIAIKYLIPKQIKENGLEINNVTFSKAAVNKIINSYTYEAGVRSLDRVIASVCRKAALRVLKGEEKIKVGVNNLESFVGPEKYNMKDKNSEPQIGLVNGLAYTSVGGDTLEIETSISKGSGKIVLTGKLGDVMKESAQMAISYLRSNAEELGLSDINFSEIDIHLHVPEGAVPKDGPSAGITITTSVYSALTKKTVDNNIAMTGEMTLHGKILPIGGVKEKVLSSEKMNINTIIIPTKNKKDLIDIPREVLNRLTIYTVDNIHQVFGVVFGE</sequence>
<dbReference type="Gene3D" id="1.20.58.1480">
    <property type="match status" value="1"/>
</dbReference>
<comment type="catalytic activity">
    <reaction evidence="6 10 13">
        <text>Hydrolysis of proteins in presence of ATP.</text>
        <dbReference type="EC" id="3.4.21.53"/>
    </reaction>
</comment>
<dbReference type="FunFam" id="3.40.50.300:FF:000021">
    <property type="entry name" value="Lon protease homolog"/>
    <property type="match status" value="1"/>
</dbReference>
<evidence type="ECO:0000259" key="14">
    <source>
        <dbReference type="PROSITE" id="PS51786"/>
    </source>
</evidence>
<dbReference type="GO" id="GO:0030163">
    <property type="term" value="P:protein catabolic process"/>
    <property type="evidence" value="ECO:0007669"/>
    <property type="project" value="InterPro"/>
</dbReference>
<dbReference type="PANTHER" id="PTHR10046">
    <property type="entry name" value="ATP DEPENDENT LON PROTEASE FAMILY MEMBER"/>
    <property type="match status" value="1"/>
</dbReference>
<dbReference type="InterPro" id="IPR054594">
    <property type="entry name" value="Lon_lid"/>
</dbReference>
<keyword evidence="2 10" id="KW-0547">Nucleotide-binding</keyword>
<dbReference type="Pfam" id="PF00004">
    <property type="entry name" value="AAA"/>
    <property type="match status" value="1"/>
</dbReference>
<dbReference type="Proteomes" id="UP000016637">
    <property type="component" value="Unassembled WGS sequence"/>
</dbReference>
<evidence type="ECO:0000256" key="12">
    <source>
        <dbReference type="PIRSR" id="PIRSR001174-2"/>
    </source>
</evidence>
<dbReference type="PROSITE" id="PS01046">
    <property type="entry name" value="LON_SER"/>
    <property type="match status" value="1"/>
</dbReference>
<dbReference type="GO" id="GO:0016887">
    <property type="term" value="F:ATP hydrolysis activity"/>
    <property type="evidence" value="ECO:0007669"/>
    <property type="project" value="InterPro"/>
</dbReference>
<dbReference type="Gene3D" id="3.40.50.300">
    <property type="entry name" value="P-loop containing nucleotide triphosphate hydrolases"/>
    <property type="match status" value="1"/>
</dbReference>
<accession>U2QAD0</accession>
<dbReference type="CDD" id="cd19500">
    <property type="entry name" value="RecA-like_Lon"/>
    <property type="match status" value="1"/>
</dbReference>
<dbReference type="InterPro" id="IPR027417">
    <property type="entry name" value="P-loop_NTPase"/>
</dbReference>
<dbReference type="PROSITE" id="PS51786">
    <property type="entry name" value="LON_PROTEOLYTIC"/>
    <property type="match status" value="1"/>
</dbReference>
<dbReference type="NCBIfam" id="TIGR00763">
    <property type="entry name" value="lon"/>
    <property type="match status" value="1"/>
</dbReference>
<keyword evidence="1 10" id="KW-0645">Protease</keyword>
<dbReference type="Gene3D" id="1.20.5.5270">
    <property type="match status" value="1"/>
</dbReference>
<keyword evidence="16" id="KW-1185">Reference proteome</keyword>
<proteinExistence type="inferred from homology"/>
<dbReference type="SUPFAM" id="SSF52540">
    <property type="entry name" value="P-loop containing nucleoside triphosphate hydrolases"/>
    <property type="match status" value="1"/>
</dbReference>
<keyword evidence="3 10" id="KW-0378">Hydrolase</keyword>
<evidence type="ECO:0000256" key="11">
    <source>
        <dbReference type="PIRSR" id="PIRSR001174-1"/>
    </source>
</evidence>
<comment type="function">
    <text evidence="7">ATP-dependent serine protease that mediates the selective degradation of mutant and abnormal proteins as well as certain short-lived regulatory proteins. Required for cellular homeostasis and for survival from DNA damage and developmental changes induced by stress. Degrades polypeptides processively to yield small peptide fragments that are 5 to 10 amino acids long. Binds to DNA in a double-stranded, site-specific manner.</text>
</comment>
<dbReference type="Gene3D" id="3.30.230.10">
    <property type="match status" value="1"/>
</dbReference>
<evidence type="ECO:0000313" key="15">
    <source>
        <dbReference type="EMBL" id="ERK59795.1"/>
    </source>
</evidence>
<evidence type="ECO:0000256" key="9">
    <source>
        <dbReference type="ARBA" id="ARBA00071934"/>
    </source>
</evidence>
<dbReference type="GO" id="GO:0006508">
    <property type="term" value="P:proteolysis"/>
    <property type="evidence" value="ECO:0007669"/>
    <property type="project" value="UniProtKB-KW"/>
</dbReference>
<dbReference type="SMART" id="SM00382">
    <property type="entry name" value="AAA"/>
    <property type="match status" value="1"/>
</dbReference>
<dbReference type="Pfam" id="PF22667">
    <property type="entry name" value="Lon_lid"/>
    <property type="match status" value="1"/>
</dbReference>
<name>U2QAD0_9BACL</name>
<evidence type="ECO:0000256" key="3">
    <source>
        <dbReference type="ARBA" id="ARBA00022801"/>
    </source>
</evidence>
<dbReference type="PATRIC" id="fig|1321820.3.peg.390"/>
<dbReference type="InterPro" id="IPR020568">
    <property type="entry name" value="Ribosomal_Su5_D2-typ_SF"/>
</dbReference>
<dbReference type="PIRSF" id="PIRSF001174">
    <property type="entry name" value="Lon_proteas"/>
    <property type="match status" value="1"/>
</dbReference>
<dbReference type="InterPro" id="IPR027065">
    <property type="entry name" value="Lon_Prtase"/>
</dbReference>
<evidence type="ECO:0000256" key="7">
    <source>
        <dbReference type="ARBA" id="ARBA00053875"/>
    </source>
</evidence>
<evidence type="ECO:0000256" key="4">
    <source>
        <dbReference type="ARBA" id="ARBA00022825"/>
    </source>
</evidence>
<dbReference type="HOGENOM" id="CLU_004109_4_3_9"/>
<evidence type="ECO:0000256" key="10">
    <source>
        <dbReference type="PIRNR" id="PIRNR001174"/>
    </source>
</evidence>
<dbReference type="EC" id="3.4.21.53" evidence="8 10"/>
<evidence type="ECO:0000256" key="8">
    <source>
        <dbReference type="ARBA" id="ARBA00066743"/>
    </source>
</evidence>
<feature type="domain" description="Lon proteolytic" evidence="14">
    <location>
        <begin position="590"/>
        <end position="771"/>
    </location>
</feature>
<comment type="similarity">
    <text evidence="10 13">Belongs to the peptidase S16 family.</text>
</comment>
<comment type="subunit">
    <text evidence="10">Homohexamer. Organized in a ring with a central cavity.</text>
</comment>
<dbReference type="GO" id="GO:0005524">
    <property type="term" value="F:ATP binding"/>
    <property type="evidence" value="ECO:0007669"/>
    <property type="project" value="UniProtKB-KW"/>
</dbReference>
<dbReference type="GO" id="GO:0005737">
    <property type="term" value="C:cytoplasm"/>
    <property type="evidence" value="ECO:0007669"/>
    <property type="project" value="UniProtKB-SubCell"/>
</dbReference>
<evidence type="ECO:0000256" key="13">
    <source>
        <dbReference type="PROSITE-ProRule" id="PRU01122"/>
    </source>
</evidence>
<dbReference type="GO" id="GO:0004176">
    <property type="term" value="F:ATP-dependent peptidase activity"/>
    <property type="evidence" value="ECO:0007669"/>
    <property type="project" value="UniProtKB-UniRule"/>
</dbReference>
<feature type="binding site" evidence="12">
    <location>
        <begin position="355"/>
        <end position="362"/>
    </location>
    <ligand>
        <name>ATP</name>
        <dbReference type="ChEBI" id="CHEBI:30616"/>
    </ligand>
</feature>
<protein>
    <recommendedName>
        <fullName evidence="9 10">Lon protease</fullName>
        <ecNumber evidence="8 10">3.4.21.53</ecNumber>
    </recommendedName>
</protein>
<dbReference type="InterPro" id="IPR003593">
    <property type="entry name" value="AAA+_ATPase"/>
</dbReference>
<feature type="active site" evidence="11 13">
    <location>
        <position position="677"/>
    </location>
</feature>
<dbReference type="EMBL" id="AWVP01000020">
    <property type="protein sequence ID" value="ERK59795.1"/>
    <property type="molecule type" value="Genomic_DNA"/>
</dbReference>
<dbReference type="InterPro" id="IPR008268">
    <property type="entry name" value="Peptidase_S16_AS"/>
</dbReference>
<keyword evidence="10" id="KW-0963">Cytoplasm</keyword>
<dbReference type="eggNOG" id="COG0466">
    <property type="taxonomic scope" value="Bacteria"/>
</dbReference>
<evidence type="ECO:0000256" key="5">
    <source>
        <dbReference type="ARBA" id="ARBA00022840"/>
    </source>
</evidence>
<organism evidence="15 16">
    <name type="scientific">Gemella bergeri ATCC 700627</name>
    <dbReference type="NCBI Taxonomy" id="1321820"/>
    <lineage>
        <taxon>Bacteria</taxon>
        <taxon>Bacillati</taxon>
        <taxon>Bacillota</taxon>
        <taxon>Bacilli</taxon>
        <taxon>Bacillales</taxon>
        <taxon>Gemellaceae</taxon>
        <taxon>Gemella</taxon>
    </lineage>
</organism>
<dbReference type="GO" id="GO:0004252">
    <property type="term" value="F:serine-type endopeptidase activity"/>
    <property type="evidence" value="ECO:0007669"/>
    <property type="project" value="UniProtKB-UniRule"/>
</dbReference>
<dbReference type="InterPro" id="IPR003959">
    <property type="entry name" value="ATPase_AAA_core"/>
</dbReference>
<dbReference type="Pfam" id="PF05362">
    <property type="entry name" value="Lon_C"/>
    <property type="match status" value="1"/>
</dbReference>
<keyword evidence="4 10" id="KW-0720">Serine protease</keyword>
<dbReference type="SUPFAM" id="SSF54211">
    <property type="entry name" value="Ribosomal protein S5 domain 2-like"/>
    <property type="match status" value="1"/>
</dbReference>
<feature type="active site" evidence="11 13">
    <location>
        <position position="720"/>
    </location>
</feature>
<dbReference type="InterPro" id="IPR004815">
    <property type="entry name" value="Lon_bac/euk-typ"/>
</dbReference>
<evidence type="ECO:0000256" key="1">
    <source>
        <dbReference type="ARBA" id="ARBA00022670"/>
    </source>
</evidence>
<reference evidence="15 16" key="1">
    <citation type="submission" date="2013-08" db="EMBL/GenBank/DDBJ databases">
        <authorList>
            <person name="Weinstock G."/>
            <person name="Sodergren E."/>
            <person name="Wylie T."/>
            <person name="Fulton L."/>
            <person name="Fulton R."/>
            <person name="Fronick C."/>
            <person name="O'Laughlin M."/>
            <person name="Godfrey J."/>
            <person name="Miner T."/>
            <person name="Herter B."/>
            <person name="Appelbaum E."/>
            <person name="Cordes M."/>
            <person name="Lek S."/>
            <person name="Wollam A."/>
            <person name="Pepin K.H."/>
            <person name="Palsikar V.B."/>
            <person name="Mitreva M."/>
            <person name="Wilson R.K."/>
        </authorList>
    </citation>
    <scope>NUCLEOTIDE SEQUENCE [LARGE SCALE GENOMIC DNA]</scope>
    <source>
        <strain evidence="15 16">ATCC 700627</strain>
    </source>
</reference>
<dbReference type="PRINTS" id="PR00830">
    <property type="entry name" value="ENDOLAPTASE"/>
</dbReference>